<dbReference type="AlphaFoldDB" id="A0A7H1J5G0"/>
<dbReference type="NCBIfam" id="TIGR00254">
    <property type="entry name" value="GGDEF"/>
    <property type="match status" value="1"/>
</dbReference>
<keyword evidence="1" id="KW-0812">Transmembrane</keyword>
<organism evidence="5 6">
    <name type="scientific">Marinomonas arctica</name>
    <dbReference type="NCBI Taxonomy" id="383750"/>
    <lineage>
        <taxon>Bacteria</taxon>
        <taxon>Pseudomonadati</taxon>
        <taxon>Pseudomonadota</taxon>
        <taxon>Gammaproteobacteria</taxon>
        <taxon>Oceanospirillales</taxon>
        <taxon>Oceanospirillaceae</taxon>
        <taxon>Marinomonas</taxon>
    </lineage>
</organism>
<dbReference type="InterPro" id="IPR003660">
    <property type="entry name" value="HAMP_dom"/>
</dbReference>
<dbReference type="KEGG" id="mard:IBG28_19070"/>
<keyword evidence="6" id="KW-1185">Reference proteome</keyword>
<dbReference type="SMART" id="SM00267">
    <property type="entry name" value="GGDEF"/>
    <property type="match status" value="1"/>
</dbReference>
<dbReference type="CDD" id="cd01949">
    <property type="entry name" value="GGDEF"/>
    <property type="match status" value="1"/>
</dbReference>
<dbReference type="InterPro" id="IPR050706">
    <property type="entry name" value="Cyclic-di-GMP_PDE-like"/>
</dbReference>
<dbReference type="Pfam" id="PF14827">
    <property type="entry name" value="dCache_3"/>
    <property type="match status" value="1"/>
</dbReference>
<feature type="domain" description="EAL" evidence="2">
    <location>
        <begin position="514"/>
        <end position="767"/>
    </location>
</feature>
<gene>
    <name evidence="5" type="ORF">IBG28_19070</name>
</gene>
<reference evidence="5 6" key="1">
    <citation type="submission" date="2020-09" db="EMBL/GenBank/DDBJ databases">
        <title>Complete genome sequence of an Arctic sea ice bacterium Marinomonas arctica BSI20414.</title>
        <authorList>
            <person name="Liao L."/>
            <person name="Chen B."/>
        </authorList>
    </citation>
    <scope>NUCLEOTIDE SEQUENCE [LARGE SCALE GENOMIC DNA]</scope>
    <source>
        <strain evidence="5 6">BSI20414</strain>
    </source>
</reference>
<name>A0A7H1J5G0_9GAMM</name>
<dbReference type="PROSITE" id="PS50887">
    <property type="entry name" value="GGDEF"/>
    <property type="match status" value="1"/>
</dbReference>
<evidence type="ECO:0000313" key="6">
    <source>
        <dbReference type="Proteomes" id="UP000516370"/>
    </source>
</evidence>
<dbReference type="SMART" id="SM00052">
    <property type="entry name" value="EAL"/>
    <property type="match status" value="1"/>
</dbReference>
<dbReference type="Gene3D" id="3.30.70.270">
    <property type="match status" value="1"/>
</dbReference>
<protein>
    <submittedName>
        <fullName evidence="5">EAL domain-containing protein</fullName>
    </submittedName>
</protein>
<dbReference type="PANTHER" id="PTHR33121">
    <property type="entry name" value="CYCLIC DI-GMP PHOSPHODIESTERASE PDEF"/>
    <property type="match status" value="1"/>
</dbReference>
<dbReference type="CDD" id="cd01948">
    <property type="entry name" value="EAL"/>
    <property type="match status" value="1"/>
</dbReference>
<dbReference type="RefSeq" id="WP_111608678.1">
    <property type="nucleotide sequence ID" value="NZ_BMLJ01000019.1"/>
</dbReference>
<evidence type="ECO:0000259" key="4">
    <source>
        <dbReference type="PROSITE" id="PS50887"/>
    </source>
</evidence>
<dbReference type="InterPro" id="IPR029787">
    <property type="entry name" value="Nucleotide_cyclase"/>
</dbReference>
<dbReference type="SUPFAM" id="SSF141868">
    <property type="entry name" value="EAL domain-like"/>
    <property type="match status" value="1"/>
</dbReference>
<evidence type="ECO:0000313" key="5">
    <source>
        <dbReference type="EMBL" id="QNT05726.1"/>
    </source>
</evidence>
<evidence type="ECO:0000256" key="1">
    <source>
        <dbReference type="SAM" id="Phobius"/>
    </source>
</evidence>
<dbReference type="Pfam" id="PF00563">
    <property type="entry name" value="EAL"/>
    <property type="match status" value="1"/>
</dbReference>
<feature type="domain" description="GGDEF" evidence="4">
    <location>
        <begin position="375"/>
        <end position="504"/>
    </location>
</feature>
<dbReference type="InterPro" id="IPR000160">
    <property type="entry name" value="GGDEF_dom"/>
</dbReference>
<dbReference type="InterPro" id="IPR001633">
    <property type="entry name" value="EAL_dom"/>
</dbReference>
<feature type="transmembrane region" description="Helical" evidence="1">
    <location>
        <begin position="271"/>
        <end position="290"/>
    </location>
</feature>
<sequence length="769" mass="85647">MLKSFQARLIMFVLILLALAQLGTALAVLSSLKKDNYRQGVDSIDVSRKVFDLLLEARAEQLTKGVEILTSDFGFKQAVATRETGTLQSVLQNHGARINADISLLVSPRGEVITVTQEVDMSNTISELVLSARRSGGASISTMIDFDNRAYQLVLVPVRAPNVIAWVGMAFSLDQALAEQIKNVTGLDISFVYETNGEEKLAGSSTLPNSEKARLFNSIGDIKGVLEYPVFSNDEKYLSLGVDLGIPTQWGIIHLPYGPWLESYNNTRSQLILIFTGALALALLFGVALARNMTQPIGRLVEYASQIGRGSSKDSIEAPSVSGEFGVLSNTMKVMQESIINREEELTYRASHDQLTGLFNQSAVEHYLSEALPKNTGALVLLNIRQFKQINNMLGFDVGNVLLSKMAERLQQYWKKDALMLARMSADKFLVISNKDIACQDCSDLKRFLYDEFEVEKGSSIRLDISIAVLPFEHATASVNSAMRRLDIVADKAREESELCVFYKVGQDEDHRRRLTIIRDLPIALESNQLFVVYQPKVGMVLNDCHEAEALIRWVHPELGFLPPDEFISLLEHAGNIQVLTKWVLNTVLSQLSQWWAQGQEIRVAVNLSAHDLLDEALPDTVAKALKTYGLPERALALEVTESAVMKDRVKVISVLKALQEMGIHLAIDDFGTGQSSLSYLRELPVNEVKIDRAFIQYIDTNKGDEFITKATIELSHSLGFQVTAEGAENAEGVALLNQYHCDKIQGYFFSKPLVAEEFYKWREAFHSR</sequence>
<evidence type="ECO:0000259" key="2">
    <source>
        <dbReference type="PROSITE" id="PS50883"/>
    </source>
</evidence>
<dbReference type="GO" id="GO:0071111">
    <property type="term" value="F:cyclic-guanylate-specific phosphodiesterase activity"/>
    <property type="evidence" value="ECO:0007669"/>
    <property type="project" value="InterPro"/>
</dbReference>
<dbReference type="PROSITE" id="PS50885">
    <property type="entry name" value="HAMP"/>
    <property type="match status" value="1"/>
</dbReference>
<evidence type="ECO:0000259" key="3">
    <source>
        <dbReference type="PROSITE" id="PS50885"/>
    </source>
</evidence>
<dbReference type="Pfam" id="PF00672">
    <property type="entry name" value="HAMP"/>
    <property type="match status" value="1"/>
</dbReference>
<dbReference type="GO" id="GO:0007165">
    <property type="term" value="P:signal transduction"/>
    <property type="evidence" value="ECO:0007669"/>
    <property type="project" value="InterPro"/>
</dbReference>
<dbReference type="InterPro" id="IPR035919">
    <property type="entry name" value="EAL_sf"/>
</dbReference>
<dbReference type="OrthoDB" id="9804951at2"/>
<feature type="domain" description="HAMP" evidence="3">
    <location>
        <begin position="291"/>
        <end position="344"/>
    </location>
</feature>
<keyword evidence="1" id="KW-0472">Membrane</keyword>
<keyword evidence="1" id="KW-1133">Transmembrane helix</keyword>
<dbReference type="PANTHER" id="PTHR33121:SF71">
    <property type="entry name" value="OXYGEN SENSOR PROTEIN DOSP"/>
    <property type="match status" value="1"/>
</dbReference>
<dbReference type="SMART" id="SM00304">
    <property type="entry name" value="HAMP"/>
    <property type="match status" value="1"/>
</dbReference>
<dbReference type="Proteomes" id="UP000516370">
    <property type="component" value="Chromosome"/>
</dbReference>
<dbReference type="InterPro" id="IPR029150">
    <property type="entry name" value="dCache_3"/>
</dbReference>
<dbReference type="PROSITE" id="PS50883">
    <property type="entry name" value="EAL"/>
    <property type="match status" value="1"/>
</dbReference>
<dbReference type="Pfam" id="PF00990">
    <property type="entry name" value="GGDEF"/>
    <property type="match status" value="1"/>
</dbReference>
<dbReference type="InterPro" id="IPR043128">
    <property type="entry name" value="Rev_trsase/Diguanyl_cyclase"/>
</dbReference>
<dbReference type="SUPFAM" id="SSF55073">
    <property type="entry name" value="Nucleotide cyclase"/>
    <property type="match status" value="1"/>
</dbReference>
<dbReference type="EMBL" id="CP061081">
    <property type="protein sequence ID" value="QNT05726.1"/>
    <property type="molecule type" value="Genomic_DNA"/>
</dbReference>
<accession>A0A7H1J5G0</accession>
<dbReference type="SUPFAM" id="SSF158472">
    <property type="entry name" value="HAMP domain-like"/>
    <property type="match status" value="1"/>
</dbReference>
<proteinExistence type="predicted"/>
<dbReference type="Gene3D" id="3.20.20.450">
    <property type="entry name" value="EAL domain"/>
    <property type="match status" value="1"/>
</dbReference>
<dbReference type="GO" id="GO:0016020">
    <property type="term" value="C:membrane"/>
    <property type="evidence" value="ECO:0007669"/>
    <property type="project" value="InterPro"/>
</dbReference>
<dbReference type="Gene3D" id="6.10.340.10">
    <property type="match status" value="1"/>
</dbReference>